<reference evidence="2" key="1">
    <citation type="journal article" date="2020" name="Stud. Mycol.">
        <title>101 Dothideomycetes genomes: a test case for predicting lifestyles and emergence of pathogens.</title>
        <authorList>
            <person name="Haridas S."/>
            <person name="Albert R."/>
            <person name="Binder M."/>
            <person name="Bloem J."/>
            <person name="Labutti K."/>
            <person name="Salamov A."/>
            <person name="Andreopoulos B."/>
            <person name="Baker S."/>
            <person name="Barry K."/>
            <person name="Bills G."/>
            <person name="Bluhm B."/>
            <person name="Cannon C."/>
            <person name="Castanera R."/>
            <person name="Culley D."/>
            <person name="Daum C."/>
            <person name="Ezra D."/>
            <person name="Gonzalez J."/>
            <person name="Henrissat B."/>
            <person name="Kuo A."/>
            <person name="Liang C."/>
            <person name="Lipzen A."/>
            <person name="Lutzoni F."/>
            <person name="Magnuson J."/>
            <person name="Mondo S."/>
            <person name="Nolan M."/>
            <person name="Ohm R."/>
            <person name="Pangilinan J."/>
            <person name="Park H.-J."/>
            <person name="Ramirez L."/>
            <person name="Alfaro M."/>
            <person name="Sun H."/>
            <person name="Tritt A."/>
            <person name="Yoshinaga Y."/>
            <person name="Zwiers L.-H."/>
            <person name="Turgeon B."/>
            <person name="Goodwin S."/>
            <person name="Spatafora J."/>
            <person name="Crous P."/>
            <person name="Grigoriev I."/>
        </authorList>
    </citation>
    <scope>NUCLEOTIDE SEQUENCE</scope>
    <source>
        <strain evidence="2">CBS 125425</strain>
    </source>
</reference>
<feature type="compositionally biased region" description="Pro residues" evidence="1">
    <location>
        <begin position="373"/>
        <end position="391"/>
    </location>
</feature>
<feature type="compositionally biased region" description="Pro residues" evidence="1">
    <location>
        <begin position="310"/>
        <end position="322"/>
    </location>
</feature>
<feature type="compositionally biased region" description="Polar residues" evidence="1">
    <location>
        <begin position="50"/>
        <end position="63"/>
    </location>
</feature>
<feature type="region of interest" description="Disordered" evidence="1">
    <location>
        <begin position="86"/>
        <end position="111"/>
    </location>
</feature>
<dbReference type="EMBL" id="ML996188">
    <property type="protein sequence ID" value="KAF2731842.1"/>
    <property type="molecule type" value="Genomic_DNA"/>
</dbReference>
<feature type="region of interest" description="Disordered" evidence="1">
    <location>
        <begin position="225"/>
        <end position="244"/>
    </location>
</feature>
<feature type="region of interest" description="Disordered" evidence="1">
    <location>
        <begin position="484"/>
        <end position="503"/>
    </location>
</feature>
<feature type="compositionally biased region" description="Low complexity" evidence="1">
    <location>
        <begin position="329"/>
        <end position="359"/>
    </location>
</feature>
<dbReference type="Proteomes" id="UP000799444">
    <property type="component" value="Unassembled WGS sequence"/>
</dbReference>
<feature type="compositionally biased region" description="Polar residues" evidence="1">
    <location>
        <begin position="225"/>
        <end position="234"/>
    </location>
</feature>
<feature type="compositionally biased region" description="Low complexity" evidence="1">
    <location>
        <begin position="492"/>
        <end position="503"/>
    </location>
</feature>
<comment type="caution">
    <text evidence="2">The sequence shown here is derived from an EMBL/GenBank/DDBJ whole genome shotgun (WGS) entry which is preliminary data.</text>
</comment>
<sequence length="599" mass="64653">MTPRQMPPIGYEREMARRRSQQTRLQKNKRRGDWGVQEPPAAEVGAPQESFFQPKSNPSSNYFSVLGESNGQTNQIKVAIDIVNTTPRRRAKRSGKNSISRQDEHPTRHSEGHAIMDKLRGQFGSLSLDNKDGKRAGTDTAIVSKHQNYFGSQPEVETFPGPARTQPPAAYAFSMSRPNTAPFVGVKINPPEPAKLSRTQTPEMSDYHRSESRRFSMRDFLAQSELTTRRSPTNRAAPLPSDQQTSIEMQSAEGAAFSAATRALSFRNHKPAPLTLKFGARPSSPAPQPPFSSTCIPESSSFKPRDLSPMPLPSVAPAPSLPITPSHTVPPTLTISPTIPTTPSLSSTPTLVSKPTTPSFSTAPFLPPYAMRPTPPTPWPPLSPPDPPAAPTSPAQLDIPPPPIPPRNPKRLLLKPLVPAVPRLLPPLPPNVNVKQDLPSFLAMGHAKPCWCAFHRSANPSTLPGTQLPNPSAPVIRSLADSGVDLGGGVRTPSPTSSDSSASDFEHLDLDLDLVTLSSLSDSEHSSFENADLDEGWMVVENPTLSNVHVTAEDDDGGVLLAQREECASASAVEWPRLGESVGLKRKRGRGSSGEGKGY</sequence>
<organism evidence="2 3">
    <name type="scientific">Polyplosphaeria fusca</name>
    <dbReference type="NCBI Taxonomy" id="682080"/>
    <lineage>
        <taxon>Eukaryota</taxon>
        <taxon>Fungi</taxon>
        <taxon>Dikarya</taxon>
        <taxon>Ascomycota</taxon>
        <taxon>Pezizomycotina</taxon>
        <taxon>Dothideomycetes</taxon>
        <taxon>Pleosporomycetidae</taxon>
        <taxon>Pleosporales</taxon>
        <taxon>Tetraplosphaeriaceae</taxon>
        <taxon>Polyplosphaeria</taxon>
    </lineage>
</organism>
<feature type="compositionally biased region" description="Basic and acidic residues" evidence="1">
    <location>
        <begin position="101"/>
        <end position="111"/>
    </location>
</feature>
<feature type="region of interest" description="Disordered" evidence="1">
    <location>
        <begin position="184"/>
        <end position="212"/>
    </location>
</feature>
<feature type="region of interest" description="Disordered" evidence="1">
    <location>
        <begin position="1"/>
        <end position="63"/>
    </location>
</feature>
<feature type="compositionally biased region" description="Basic residues" evidence="1">
    <location>
        <begin position="18"/>
        <end position="30"/>
    </location>
</feature>
<proteinExistence type="predicted"/>
<name>A0A9P4QVH0_9PLEO</name>
<accession>A0A9P4QVH0</accession>
<dbReference type="AlphaFoldDB" id="A0A9P4QVH0"/>
<evidence type="ECO:0000256" key="1">
    <source>
        <dbReference type="SAM" id="MobiDB-lite"/>
    </source>
</evidence>
<dbReference type="PRINTS" id="PR01217">
    <property type="entry name" value="PRICHEXTENSN"/>
</dbReference>
<evidence type="ECO:0000313" key="2">
    <source>
        <dbReference type="EMBL" id="KAF2731842.1"/>
    </source>
</evidence>
<keyword evidence="3" id="KW-1185">Reference proteome</keyword>
<protein>
    <submittedName>
        <fullName evidence="2">Uncharacterized protein</fullName>
    </submittedName>
</protein>
<gene>
    <name evidence="2" type="ORF">EJ04DRAFT_554475</name>
</gene>
<feature type="region of interest" description="Disordered" evidence="1">
    <location>
        <begin position="279"/>
        <end position="401"/>
    </location>
</feature>
<evidence type="ECO:0000313" key="3">
    <source>
        <dbReference type="Proteomes" id="UP000799444"/>
    </source>
</evidence>